<feature type="compositionally biased region" description="Basic and acidic residues" evidence="6">
    <location>
        <begin position="1229"/>
        <end position="1241"/>
    </location>
</feature>
<keyword evidence="5" id="KW-0325">Glycoprotein</keyword>
<dbReference type="Proteomes" id="UP000193685">
    <property type="component" value="Unassembled WGS sequence"/>
</dbReference>
<dbReference type="Pfam" id="PF18402">
    <property type="entry name" value="Thioredoxin_14"/>
    <property type="match status" value="1"/>
</dbReference>
<dbReference type="SUPFAM" id="SSF53448">
    <property type="entry name" value="Nucleotide-diphospho-sugar transferases"/>
    <property type="match status" value="1"/>
</dbReference>
<dbReference type="RefSeq" id="XP_040723843.1">
    <property type="nucleotide sequence ID" value="XM_040871423.1"/>
</dbReference>
<dbReference type="PANTHER" id="PTHR11226">
    <property type="entry name" value="UDP-GLUCOSE GLYCOPROTEIN:GLUCOSYLTRANSFERASE"/>
    <property type="match status" value="1"/>
</dbReference>
<name>A0A1Y2F6G1_PROLT</name>
<evidence type="ECO:0000313" key="11">
    <source>
        <dbReference type="EMBL" id="ORY79472.1"/>
    </source>
</evidence>
<dbReference type="InterPro" id="IPR040694">
    <property type="entry name" value="UGGT_TRXL_2"/>
</dbReference>
<evidence type="ECO:0000256" key="4">
    <source>
        <dbReference type="ARBA" id="ARBA00022824"/>
    </source>
</evidence>
<keyword evidence="3 7" id="KW-0732">Signal</keyword>
<dbReference type="Pfam" id="PF18404">
    <property type="entry name" value="Glyco_transf_24"/>
    <property type="match status" value="1"/>
</dbReference>
<comment type="cofactor">
    <cofactor evidence="1">
        <name>Ca(2+)</name>
        <dbReference type="ChEBI" id="CHEBI:29108"/>
    </cofactor>
</comment>
<evidence type="ECO:0000256" key="6">
    <source>
        <dbReference type="SAM" id="MobiDB-lite"/>
    </source>
</evidence>
<keyword evidence="4" id="KW-0256">Endoplasmic reticulum</keyword>
<evidence type="ECO:0000256" key="2">
    <source>
        <dbReference type="ARBA" id="ARBA00004319"/>
    </source>
</evidence>
<dbReference type="EMBL" id="MCFI01000015">
    <property type="protein sequence ID" value="ORY79472.1"/>
    <property type="molecule type" value="Genomic_DNA"/>
</dbReference>
<dbReference type="STRING" id="56484.A0A1Y2F6G1"/>
<dbReference type="GO" id="GO:0036503">
    <property type="term" value="P:ERAD pathway"/>
    <property type="evidence" value="ECO:0007669"/>
    <property type="project" value="TreeGrafter"/>
</dbReference>
<gene>
    <name evidence="11" type="ORF">BCR37DRAFT_394192</name>
</gene>
<dbReference type="PANTHER" id="PTHR11226:SF0">
    <property type="entry name" value="UDP-GLUCOSE:GLYCOPROTEIN GLUCOSYLTRANSFERASE"/>
    <property type="match status" value="1"/>
</dbReference>
<evidence type="ECO:0000313" key="12">
    <source>
        <dbReference type="Proteomes" id="UP000193685"/>
    </source>
</evidence>
<dbReference type="InterPro" id="IPR040497">
    <property type="entry name" value="Glyco_transf_24"/>
</dbReference>
<evidence type="ECO:0000259" key="9">
    <source>
        <dbReference type="Pfam" id="PF18402"/>
    </source>
</evidence>
<dbReference type="Gene3D" id="3.90.550.10">
    <property type="entry name" value="Spore Coat Polysaccharide Biosynthesis Protein SpsA, Chain A"/>
    <property type="match status" value="1"/>
</dbReference>
<feature type="chain" id="PRO_5012914825" description="UDP-glucose:Glyco protein glucosyltransferase-domain-containing protein" evidence="7">
    <location>
        <begin position="19"/>
        <end position="1241"/>
    </location>
</feature>
<comment type="caution">
    <text evidence="11">The sequence shown here is derived from an EMBL/GenBank/DDBJ whole genome shotgun (WGS) entry which is preliminary data.</text>
</comment>
<feature type="domain" description="UGGT thioredoxin-like" evidence="8">
    <location>
        <begin position="180"/>
        <end position="293"/>
    </location>
</feature>
<evidence type="ECO:0000259" key="8">
    <source>
        <dbReference type="Pfam" id="PF18401"/>
    </source>
</evidence>
<evidence type="ECO:0000256" key="7">
    <source>
        <dbReference type="SAM" id="SignalP"/>
    </source>
</evidence>
<feature type="signal peptide" evidence="7">
    <location>
        <begin position="1"/>
        <end position="18"/>
    </location>
</feature>
<dbReference type="InterPro" id="IPR040692">
    <property type="entry name" value="UGGT_TRXL_3"/>
</dbReference>
<dbReference type="OrthoDB" id="27683at2759"/>
<dbReference type="GO" id="GO:0005788">
    <property type="term" value="C:endoplasmic reticulum lumen"/>
    <property type="evidence" value="ECO:0007669"/>
    <property type="project" value="UniProtKB-SubCell"/>
</dbReference>
<feature type="domain" description="UGGT thioredoxin-like" evidence="9">
    <location>
        <begin position="305"/>
        <end position="526"/>
    </location>
</feature>
<dbReference type="GO" id="GO:0018279">
    <property type="term" value="P:protein N-linked glycosylation via asparagine"/>
    <property type="evidence" value="ECO:0007669"/>
    <property type="project" value="TreeGrafter"/>
</dbReference>
<dbReference type="Pfam" id="PF18401">
    <property type="entry name" value="Thioredoxin_13"/>
    <property type="match status" value="1"/>
</dbReference>
<proteinExistence type="predicted"/>
<accession>A0A1Y2F6G1</accession>
<evidence type="ECO:0000256" key="3">
    <source>
        <dbReference type="ARBA" id="ARBA00022729"/>
    </source>
</evidence>
<dbReference type="GeneID" id="63788022"/>
<sequence>MRLIEGCLLLGLGITVDAYQLRASLKGPSGFSPPSLPAEYVETLYHVNRQAYCDLLKDLSTSPVINDKPEAQLANLLKRSHLTDQERGLVKLSLALHEYAPAATFNGTLHNCTANPQRVVYTDFTTPFVYDAETQVGHLPPGAAQEPLTMTGYGAHLALKRTDYLVIDDSNKMSDASDDHKVVPLTKEQIKRIGLRAAARVVRSDNPLDELEDVSQNFPMRAQGLLKSSISKELEQEMKGLRELVRGDVFLINGREVETSPEKLMPALRAEAALASAMHKLGLNLTQIVHLLTLDVVGVDHVDRFEVRNPVVVYLNDLEKDDMYEGWRTDVNIFMEPLMAGQLHQIRRNFHTGVAYIDLTDEMHVDLLTNWMMLITRGIPIRWGFVPAGETELQRNLGNAFREIFKHGGLEQAYEFIAGYTRGGDLEGTYAMFQKKLKGKSLADLADLGSSEYDEFAKDWIERFGKDRIYINGQAVVRDEALMQRLSAAVRDDTMFVQERMIEGGVEDSGDLQDIFLDGAQLRFSEALFGERKYITLHEYQAQPNAGKCSRDTEIVFSGEGWPDLSKMEELAEKPCLSHVDGPRRMIVNGRIFEKLSFLEMPTMMAQEQREVIKYKDAAASVGASWSVALLTLIRTSKRLLRTSLPPFVSTDLSHFEVGREQSSTLEIKVFLDPLSENAQRWSTIIKSLSNLPNVFIKVHMIPKSGLTELPLKRFYRYLMPAEPSFAPVHVDFSGMPSDLMVFTLEPWNSWVIAPVSAIEDLDNLHLGDRSIDAVFEVTHILVQGHAREANTTNPPRGAQLVLSSGDGVSQAETIIMANLGYFQLKAMPGSWQLALKEGKSDEIFELQSSVRTVHVDSWAPSTLYVRLARKPGMEKADVLDDKQTAGKGSLWSKVSNMGKKDTALVKKHADINIFTVASGHLYERFVYIMVSSVMAHTDKSVKFWFISNFLSPQFRKFIPHLAERLGFEYEMITFTWPHWLRKQTEKQRIIWGYKILFLDVMFPLDLEKVIFVDADQIVRTDMIELVNEDLKGKVWGYTPMCDSRKEIEGFRFWKQGYWKSFLRGKPYHISALYVIDLVAFRAQATGDRLRQQYHALSADPESLSNLDQDLPNHLQAQIPIHSLKQDWLWCETWCSDESLATAKTIDLCQNPMTKEPKLDRARRQLPEWNEYDRKVKGFAKLVAEREAAGGQEGDDSMGSITVDVDAVGQNLEMKKDQLGDEAMTGSDGGEKATRKGHDEL</sequence>
<protein>
    <recommendedName>
        <fullName evidence="13">UDP-glucose:Glyco protein glucosyltransferase-domain-containing protein</fullName>
    </recommendedName>
</protein>
<comment type="subcellular location">
    <subcellularLocation>
        <location evidence="2">Endoplasmic reticulum lumen</location>
    </subcellularLocation>
</comment>
<feature type="domain" description="Glucosyltransferase 24 catalytic" evidence="10">
    <location>
        <begin position="912"/>
        <end position="1177"/>
    </location>
</feature>
<organism evidence="11 12">
    <name type="scientific">Protomyces lactucae-debilis</name>
    <dbReference type="NCBI Taxonomy" id="2754530"/>
    <lineage>
        <taxon>Eukaryota</taxon>
        <taxon>Fungi</taxon>
        <taxon>Dikarya</taxon>
        <taxon>Ascomycota</taxon>
        <taxon>Taphrinomycotina</taxon>
        <taxon>Taphrinomycetes</taxon>
        <taxon>Taphrinales</taxon>
        <taxon>Protomycetaceae</taxon>
        <taxon>Protomyces</taxon>
    </lineage>
</organism>
<feature type="region of interest" description="Disordered" evidence="6">
    <location>
        <begin position="1213"/>
        <end position="1241"/>
    </location>
</feature>
<evidence type="ECO:0000256" key="1">
    <source>
        <dbReference type="ARBA" id="ARBA00001913"/>
    </source>
</evidence>
<evidence type="ECO:0000256" key="5">
    <source>
        <dbReference type="ARBA" id="ARBA00023180"/>
    </source>
</evidence>
<dbReference type="InterPro" id="IPR029044">
    <property type="entry name" value="Nucleotide-diphossugar_trans"/>
</dbReference>
<reference evidence="11 12" key="1">
    <citation type="submission" date="2016-07" db="EMBL/GenBank/DDBJ databases">
        <title>Pervasive Adenine N6-methylation of Active Genes in Fungi.</title>
        <authorList>
            <consortium name="DOE Joint Genome Institute"/>
            <person name="Mondo S.J."/>
            <person name="Dannebaum R.O."/>
            <person name="Kuo R.C."/>
            <person name="Labutti K."/>
            <person name="Haridas S."/>
            <person name="Kuo A."/>
            <person name="Salamov A."/>
            <person name="Ahrendt S.R."/>
            <person name="Lipzen A."/>
            <person name="Sullivan W."/>
            <person name="Andreopoulos W.B."/>
            <person name="Clum A."/>
            <person name="Lindquist E."/>
            <person name="Daum C."/>
            <person name="Ramamoorthy G.K."/>
            <person name="Gryganskyi A."/>
            <person name="Culley D."/>
            <person name="Magnuson J.K."/>
            <person name="James T.Y."/>
            <person name="O'Malley M.A."/>
            <person name="Stajich J.E."/>
            <person name="Spatafora J.W."/>
            <person name="Visel A."/>
            <person name="Grigoriev I.V."/>
        </authorList>
    </citation>
    <scope>NUCLEOTIDE SEQUENCE [LARGE SCALE GENOMIC DNA]</scope>
    <source>
        <strain evidence="11 12">12-1054</strain>
    </source>
</reference>
<dbReference type="GO" id="GO:0003980">
    <property type="term" value="F:UDP-glucose:glycoprotein glucosyltransferase activity"/>
    <property type="evidence" value="ECO:0007669"/>
    <property type="project" value="InterPro"/>
</dbReference>
<dbReference type="AlphaFoldDB" id="A0A1Y2F6G1"/>
<evidence type="ECO:0008006" key="13">
    <source>
        <dbReference type="Google" id="ProtNLM"/>
    </source>
</evidence>
<dbReference type="FunFam" id="3.90.550.10:FF:000065">
    <property type="entry name" value="UDP-glucose:glycoprotein glucosyltransferase, putative"/>
    <property type="match status" value="1"/>
</dbReference>
<evidence type="ECO:0000259" key="10">
    <source>
        <dbReference type="Pfam" id="PF18404"/>
    </source>
</evidence>
<dbReference type="InterPro" id="IPR009448">
    <property type="entry name" value="UDP-g_GGtrans"/>
</dbReference>
<keyword evidence="12" id="KW-1185">Reference proteome</keyword>
<dbReference type="GO" id="GO:0051082">
    <property type="term" value="F:unfolded protein binding"/>
    <property type="evidence" value="ECO:0007669"/>
    <property type="project" value="TreeGrafter"/>
</dbReference>
<dbReference type="Pfam" id="PF06427">
    <property type="entry name" value="UDP-g_GGTase"/>
    <property type="match status" value="1"/>
</dbReference>
<dbReference type="CDD" id="cd06432">
    <property type="entry name" value="GT8_HUGT1_C_like"/>
    <property type="match status" value="1"/>
</dbReference>